<gene>
    <name evidence="2" type="ORF">PSON_ATCC_30995.1.T0850116</name>
</gene>
<accession>A0A8S1PR92</accession>
<evidence type="ECO:0000256" key="1">
    <source>
        <dbReference type="SAM" id="Phobius"/>
    </source>
</evidence>
<sequence>MRNRNLIDVLAKKTEELTKNDDIIFKYNRNIHKANKCNEFRFGAKVLIVYLFIFAVFCLHIYYQI</sequence>
<dbReference type="AlphaFoldDB" id="A0A8S1PR92"/>
<organism evidence="2 3">
    <name type="scientific">Paramecium sonneborni</name>
    <dbReference type="NCBI Taxonomy" id="65129"/>
    <lineage>
        <taxon>Eukaryota</taxon>
        <taxon>Sar</taxon>
        <taxon>Alveolata</taxon>
        <taxon>Ciliophora</taxon>
        <taxon>Intramacronucleata</taxon>
        <taxon>Oligohymenophorea</taxon>
        <taxon>Peniculida</taxon>
        <taxon>Parameciidae</taxon>
        <taxon>Paramecium</taxon>
    </lineage>
</organism>
<protein>
    <submittedName>
        <fullName evidence="2">Uncharacterized protein</fullName>
    </submittedName>
</protein>
<dbReference type="Proteomes" id="UP000692954">
    <property type="component" value="Unassembled WGS sequence"/>
</dbReference>
<proteinExistence type="predicted"/>
<keyword evidence="1" id="KW-1133">Transmembrane helix</keyword>
<reference evidence="2" key="1">
    <citation type="submission" date="2021-01" db="EMBL/GenBank/DDBJ databases">
        <authorList>
            <consortium name="Genoscope - CEA"/>
            <person name="William W."/>
        </authorList>
    </citation>
    <scope>NUCLEOTIDE SEQUENCE</scope>
</reference>
<dbReference type="EMBL" id="CAJJDN010000085">
    <property type="protein sequence ID" value="CAD8105817.1"/>
    <property type="molecule type" value="Genomic_DNA"/>
</dbReference>
<keyword evidence="1" id="KW-0472">Membrane</keyword>
<name>A0A8S1PR92_9CILI</name>
<evidence type="ECO:0000313" key="2">
    <source>
        <dbReference type="EMBL" id="CAD8105817.1"/>
    </source>
</evidence>
<keyword evidence="1" id="KW-0812">Transmembrane</keyword>
<evidence type="ECO:0000313" key="3">
    <source>
        <dbReference type="Proteomes" id="UP000692954"/>
    </source>
</evidence>
<dbReference type="OrthoDB" id="248747at2759"/>
<comment type="caution">
    <text evidence="2">The sequence shown here is derived from an EMBL/GenBank/DDBJ whole genome shotgun (WGS) entry which is preliminary data.</text>
</comment>
<keyword evidence="3" id="KW-1185">Reference proteome</keyword>
<feature type="transmembrane region" description="Helical" evidence="1">
    <location>
        <begin position="42"/>
        <end position="63"/>
    </location>
</feature>